<evidence type="ECO:0000313" key="1">
    <source>
        <dbReference type="Proteomes" id="UP000515153"/>
    </source>
</evidence>
<reference evidence="2" key="2">
    <citation type="submission" date="2019-10" db="EMBL/GenBank/DDBJ databases">
        <authorList>
            <consortium name="NCBI Genome Project"/>
        </authorList>
    </citation>
    <scope>NUCLEOTIDE SEQUENCE</scope>
    <source>
        <strain evidence="2">NI907</strain>
    </source>
</reference>
<dbReference type="KEGG" id="pgri:PgNI_09263"/>
<reference evidence="2" key="3">
    <citation type="submission" date="2025-08" db="UniProtKB">
        <authorList>
            <consortium name="RefSeq"/>
        </authorList>
    </citation>
    <scope>IDENTIFICATION</scope>
    <source>
        <strain evidence="2">NI907</strain>
    </source>
</reference>
<protein>
    <submittedName>
        <fullName evidence="2">Uncharacterized protein</fullName>
    </submittedName>
</protein>
<organism evidence="1 2">
    <name type="scientific">Pyricularia grisea</name>
    <name type="common">Crabgrass-specific blast fungus</name>
    <name type="synonym">Magnaporthe grisea</name>
    <dbReference type="NCBI Taxonomy" id="148305"/>
    <lineage>
        <taxon>Eukaryota</taxon>
        <taxon>Fungi</taxon>
        <taxon>Dikarya</taxon>
        <taxon>Ascomycota</taxon>
        <taxon>Pezizomycotina</taxon>
        <taxon>Sordariomycetes</taxon>
        <taxon>Sordariomycetidae</taxon>
        <taxon>Magnaporthales</taxon>
        <taxon>Pyriculariaceae</taxon>
        <taxon>Pyricularia</taxon>
    </lineage>
</organism>
<proteinExistence type="predicted"/>
<gene>
    <name evidence="2" type="ORF">PgNI_09263</name>
</gene>
<evidence type="ECO:0000313" key="2">
    <source>
        <dbReference type="RefSeq" id="XP_030977794.1"/>
    </source>
</evidence>
<sequence>MDDKAAVAVALSKRDVKYPNKYQYDRVILVMTGVQNRQIIAEGMKEFLYRAQSHRPGIPHGWDTRVSWFQTRGNIMDKDVSHELWYKNLQPTMPLPWATGQSLAAAVAKAGSDATVDMFQLAPCADTDVWDFINGVPNIRNYHLFFGYNSRQGDPKGLSHAAEQRLAKRQSDFHATLQQKLQAKHQYGRLIFTQNEPTFKNARAGSQNLDWCRRYFPEQDVNMSLYDRFWTKLIRAGNNYVSDSVKLRIPQDDEIFLRQVVEARQQDNALRRQIYAMLTQAGQSQQFVSADKRSWARMVKILIPEFEGAPKPTLELGDANHITAIFNYLDQEAGYVSGAGQLQYAVCDQSNTNNPSQPPDVRAGSSWTGHGFILTGCDIDRVRDDIARMFH</sequence>
<dbReference type="Proteomes" id="UP000515153">
    <property type="component" value="Unplaced"/>
</dbReference>
<name>A0A6P8ASE0_PYRGI</name>
<dbReference type="AlphaFoldDB" id="A0A6P8ASE0"/>
<accession>A0A6P8ASE0</accession>
<dbReference type="RefSeq" id="XP_030977794.1">
    <property type="nucleotide sequence ID" value="XM_031129250.1"/>
</dbReference>
<keyword evidence="1" id="KW-1185">Reference proteome</keyword>
<dbReference type="GeneID" id="41964158"/>
<reference evidence="2" key="1">
    <citation type="journal article" date="2019" name="Mol. Biol. Evol.">
        <title>Blast fungal genomes show frequent chromosomal changes, gene gains and losses, and effector gene turnover.</title>
        <authorList>
            <person name="Gomez Luciano L.B."/>
            <person name="Jason Tsai I."/>
            <person name="Chuma I."/>
            <person name="Tosa Y."/>
            <person name="Chen Y.H."/>
            <person name="Li J.Y."/>
            <person name="Li M.Y."/>
            <person name="Jade Lu M.Y."/>
            <person name="Nakayashiki H."/>
            <person name="Li W.H."/>
        </authorList>
    </citation>
    <scope>NUCLEOTIDE SEQUENCE</scope>
    <source>
        <strain evidence="2">NI907</strain>
    </source>
</reference>